<dbReference type="EMBL" id="QTSX02003618">
    <property type="protein sequence ID" value="KAJ9069626.1"/>
    <property type="molecule type" value="Genomic_DNA"/>
</dbReference>
<sequence>MKVISLYSLFPDQCSLKCAWDPDKLSETISDAVQAFDPKKIVDCNAKANHEEESKDLNYQEVYRTAGPLTTKVMGTYLTLPLRFRKLIVTTPAIVLDNHSYDILIGTGFMTRYGTITNHGDNTFKILGQTIPIY</sequence>
<evidence type="ECO:0000313" key="1">
    <source>
        <dbReference type="EMBL" id="KAJ9069626.1"/>
    </source>
</evidence>
<accession>A0ACC2T539</accession>
<keyword evidence="2" id="KW-1185">Reference proteome</keyword>
<gene>
    <name evidence="1" type="ORF">DSO57_1016628</name>
</gene>
<organism evidence="1 2">
    <name type="scientific">Entomophthora muscae</name>
    <dbReference type="NCBI Taxonomy" id="34485"/>
    <lineage>
        <taxon>Eukaryota</taxon>
        <taxon>Fungi</taxon>
        <taxon>Fungi incertae sedis</taxon>
        <taxon>Zoopagomycota</taxon>
        <taxon>Entomophthoromycotina</taxon>
        <taxon>Entomophthoromycetes</taxon>
        <taxon>Entomophthorales</taxon>
        <taxon>Entomophthoraceae</taxon>
        <taxon>Entomophthora</taxon>
    </lineage>
</organism>
<name>A0ACC2T539_9FUNG</name>
<comment type="caution">
    <text evidence="1">The sequence shown here is derived from an EMBL/GenBank/DDBJ whole genome shotgun (WGS) entry which is preliminary data.</text>
</comment>
<reference evidence="1" key="1">
    <citation type="submission" date="2022-04" db="EMBL/GenBank/DDBJ databases">
        <title>Genome of the entomopathogenic fungus Entomophthora muscae.</title>
        <authorList>
            <person name="Elya C."/>
            <person name="Lovett B.R."/>
            <person name="Lee E."/>
            <person name="Macias A.M."/>
            <person name="Hajek A.E."/>
            <person name="De Bivort B.L."/>
            <person name="Kasson M.T."/>
            <person name="De Fine Licht H.H."/>
            <person name="Stajich J.E."/>
        </authorList>
    </citation>
    <scope>NUCLEOTIDE SEQUENCE</scope>
    <source>
        <strain evidence="1">Berkeley</strain>
    </source>
</reference>
<dbReference type="Proteomes" id="UP001165960">
    <property type="component" value="Unassembled WGS sequence"/>
</dbReference>
<evidence type="ECO:0000313" key="2">
    <source>
        <dbReference type="Proteomes" id="UP001165960"/>
    </source>
</evidence>
<protein>
    <submittedName>
        <fullName evidence="1">Uncharacterized protein</fullName>
    </submittedName>
</protein>
<proteinExistence type="predicted"/>